<dbReference type="Proteomes" id="UP001605036">
    <property type="component" value="Unassembled WGS sequence"/>
</dbReference>
<dbReference type="EMBL" id="JBHFFA010000002">
    <property type="protein sequence ID" value="KAL2642702.1"/>
    <property type="molecule type" value="Genomic_DNA"/>
</dbReference>
<protein>
    <submittedName>
        <fullName evidence="2">Uncharacterized protein</fullName>
    </submittedName>
</protein>
<gene>
    <name evidence="2" type="ORF">R1flu_010289</name>
</gene>
<feature type="compositionally biased region" description="Basic and acidic residues" evidence="1">
    <location>
        <begin position="74"/>
        <end position="87"/>
    </location>
</feature>
<sequence>MSPEGVVNKHLGPPSPPDHVCGNDGDQPLNSTQPPEKDDLRSNSYASPTPSHSSAEDSDPTELPPGCDATIQEYIKKLQADSTRPDHAQGAPAASKHLVGDPTDIGVSTD</sequence>
<proteinExistence type="predicted"/>
<evidence type="ECO:0000313" key="3">
    <source>
        <dbReference type="Proteomes" id="UP001605036"/>
    </source>
</evidence>
<name>A0ABD1Z4K0_9MARC</name>
<accession>A0ABD1Z4K0</accession>
<feature type="region of interest" description="Disordered" evidence="1">
    <location>
        <begin position="1"/>
        <end position="110"/>
    </location>
</feature>
<dbReference type="AlphaFoldDB" id="A0ABD1Z4K0"/>
<comment type="caution">
    <text evidence="2">The sequence shown here is derived from an EMBL/GenBank/DDBJ whole genome shotgun (WGS) entry which is preliminary data.</text>
</comment>
<organism evidence="2 3">
    <name type="scientific">Riccia fluitans</name>
    <dbReference type="NCBI Taxonomy" id="41844"/>
    <lineage>
        <taxon>Eukaryota</taxon>
        <taxon>Viridiplantae</taxon>
        <taxon>Streptophyta</taxon>
        <taxon>Embryophyta</taxon>
        <taxon>Marchantiophyta</taxon>
        <taxon>Marchantiopsida</taxon>
        <taxon>Marchantiidae</taxon>
        <taxon>Marchantiales</taxon>
        <taxon>Ricciaceae</taxon>
        <taxon>Riccia</taxon>
    </lineage>
</organism>
<keyword evidence="3" id="KW-1185">Reference proteome</keyword>
<feature type="compositionally biased region" description="Polar residues" evidence="1">
    <location>
        <begin position="42"/>
        <end position="53"/>
    </location>
</feature>
<evidence type="ECO:0000313" key="2">
    <source>
        <dbReference type="EMBL" id="KAL2642702.1"/>
    </source>
</evidence>
<reference evidence="2 3" key="1">
    <citation type="submission" date="2024-09" db="EMBL/GenBank/DDBJ databases">
        <title>Chromosome-scale assembly of Riccia fluitans.</title>
        <authorList>
            <person name="Paukszto L."/>
            <person name="Sawicki J."/>
            <person name="Karawczyk K."/>
            <person name="Piernik-Szablinska J."/>
            <person name="Szczecinska M."/>
            <person name="Mazdziarz M."/>
        </authorList>
    </citation>
    <scope>NUCLEOTIDE SEQUENCE [LARGE SCALE GENOMIC DNA]</scope>
    <source>
        <strain evidence="2">Rf_01</strain>
        <tissue evidence="2">Aerial parts of the thallus</tissue>
    </source>
</reference>
<evidence type="ECO:0000256" key="1">
    <source>
        <dbReference type="SAM" id="MobiDB-lite"/>
    </source>
</evidence>